<evidence type="ECO:0000313" key="2">
    <source>
        <dbReference type="EMBL" id="MBS8266251.1"/>
    </source>
</evidence>
<feature type="transmembrane region" description="Helical" evidence="1">
    <location>
        <begin position="33"/>
        <end position="55"/>
    </location>
</feature>
<evidence type="ECO:0000256" key="1">
    <source>
        <dbReference type="SAM" id="Phobius"/>
    </source>
</evidence>
<protein>
    <submittedName>
        <fullName evidence="2">DUF3139 domain-containing protein</fullName>
    </submittedName>
</protein>
<keyword evidence="1" id="KW-0812">Transmembrane</keyword>
<proteinExistence type="predicted"/>
<comment type="caution">
    <text evidence="2">The sequence shown here is derived from an EMBL/GenBank/DDBJ whole genome shotgun (WGS) entry which is preliminary data.</text>
</comment>
<name>A0A944CPK3_9BACI</name>
<feature type="transmembrane region" description="Helical" evidence="1">
    <location>
        <begin position="6"/>
        <end position="26"/>
    </location>
</feature>
<sequence>MHPITVIEILSAIGLIILIMGVSYFLPRKKRKTAIKIILIVIVVELAFFAIRPLWINYHRGIKTEQLTDYLEKRYPGEEFKISYRTSRSYNPYHMDVRFANEPGWSYSYSVNENEIKQVDIGVPDAELPEEGRHYEGLGD</sequence>
<dbReference type="EMBL" id="QTKX01000003">
    <property type="protein sequence ID" value="MBS8266251.1"/>
    <property type="molecule type" value="Genomic_DNA"/>
</dbReference>
<accession>A0A944CPK3</accession>
<dbReference type="AlphaFoldDB" id="A0A944CPK3"/>
<evidence type="ECO:0000313" key="3">
    <source>
        <dbReference type="Proteomes" id="UP000761411"/>
    </source>
</evidence>
<keyword evidence="1" id="KW-0472">Membrane</keyword>
<dbReference type="Proteomes" id="UP000761411">
    <property type="component" value="Unassembled WGS sequence"/>
</dbReference>
<reference evidence="2 3" key="1">
    <citation type="journal article" date="2021" name="Microorganisms">
        <title>Bacterial Dimethylsulfoniopropionate Biosynthesis in the East China Sea.</title>
        <authorList>
            <person name="Liu J."/>
            <person name="Zhang Y."/>
            <person name="Liu J."/>
            <person name="Zhong H."/>
            <person name="Williams B.T."/>
            <person name="Zheng Y."/>
            <person name="Curson A.R.J."/>
            <person name="Sun C."/>
            <person name="Sun H."/>
            <person name="Song D."/>
            <person name="Wagner Mackenzie B."/>
            <person name="Bermejo Martinez A."/>
            <person name="Todd J.D."/>
            <person name="Zhang X.H."/>
        </authorList>
    </citation>
    <scope>NUCLEOTIDE SEQUENCE [LARGE SCALE GENOMIC DNA]</scope>
    <source>
        <strain evidence="2 3">ESS08</strain>
    </source>
</reference>
<keyword evidence="3" id="KW-1185">Reference proteome</keyword>
<organism evidence="2 3">
    <name type="scientific">Mesobacillus boroniphilus</name>
    <dbReference type="NCBI Taxonomy" id="308892"/>
    <lineage>
        <taxon>Bacteria</taxon>
        <taxon>Bacillati</taxon>
        <taxon>Bacillota</taxon>
        <taxon>Bacilli</taxon>
        <taxon>Bacillales</taxon>
        <taxon>Bacillaceae</taxon>
        <taxon>Mesobacillus</taxon>
    </lineage>
</organism>
<dbReference type="RefSeq" id="WP_213371397.1">
    <property type="nucleotide sequence ID" value="NZ_QTKX01000003.1"/>
</dbReference>
<gene>
    <name evidence="2" type="ORF">DYI25_17645</name>
</gene>
<keyword evidence="1" id="KW-1133">Transmembrane helix</keyword>